<protein>
    <submittedName>
        <fullName evidence="1">Rhamnosyl transferase</fullName>
    </submittedName>
</protein>
<dbReference type="AlphaFoldDB" id="A0A2H1JJG5"/>
<gene>
    <name evidence="1" type="ORF">BC102111_02337</name>
</gene>
<dbReference type="GO" id="GO:0016740">
    <property type="term" value="F:transferase activity"/>
    <property type="evidence" value="ECO:0007669"/>
    <property type="project" value="UniProtKB-KW"/>
</dbReference>
<evidence type="ECO:0000313" key="2">
    <source>
        <dbReference type="Proteomes" id="UP000234333"/>
    </source>
</evidence>
<dbReference type="EMBL" id="FXZC01000004">
    <property type="protein sequence ID" value="SMX87609.1"/>
    <property type="molecule type" value="Genomic_DNA"/>
</dbReference>
<sequence>MSETNSKTYVVGITRFSLLLPNASFWNLSNSAETPESYARRLYDPARLNARLKIFSEISLPQLAAQTVSTNYRHVVQYSTSLPDYCQEALKDLTSTYPFLRVQCSDDEAVHASTVVESFRDMVPSARRQDARLGWFRLDDDDVVSTKYFERILPYVEGEPPGRVVSLGLGYSMIYHKEQLWDVRADYRPKNSIGQLYICAFDDSGERLIEPPRQNHAQIDKWAPTILDSRSASFITVVHPLQDGRVRLTYDDAIAAVDAEQAAKPIERVDRLESEFSAVLGSGHIADYDQVRLNDRAVGRATGLSTDPVEFDVALQGDLAVEISVRADSPQTEGRVILGFEFAPGTRPKAVGRWVEVDANTLAIGFVVTTVDMTFRAHMFGLAESHRLTRVRAWVSRSFDGDVQMCALNIANAHHSNAVCV</sequence>
<dbReference type="InterPro" id="IPR021466">
    <property type="entry name" value="Put_rhamnosyl_transferase"/>
</dbReference>
<name>A0A2H1JJG5_9MICO</name>
<dbReference type="GeneID" id="99774949"/>
<organism evidence="1 2">
    <name type="scientific">Brevibacterium casei CIP 102111</name>
    <dbReference type="NCBI Taxonomy" id="1255625"/>
    <lineage>
        <taxon>Bacteria</taxon>
        <taxon>Bacillati</taxon>
        <taxon>Actinomycetota</taxon>
        <taxon>Actinomycetes</taxon>
        <taxon>Micrococcales</taxon>
        <taxon>Brevibacteriaceae</taxon>
        <taxon>Brevibacterium</taxon>
    </lineage>
</organism>
<dbReference type="Pfam" id="PF11316">
    <property type="entry name" value="Rhamno_transf"/>
    <property type="match status" value="1"/>
</dbReference>
<dbReference type="Proteomes" id="UP000234333">
    <property type="component" value="Unassembled WGS sequence"/>
</dbReference>
<accession>A0A2H1JJG5</accession>
<keyword evidence="1" id="KW-0808">Transferase</keyword>
<reference evidence="1 2" key="1">
    <citation type="submission" date="2017-03" db="EMBL/GenBank/DDBJ databases">
        <authorList>
            <person name="Afonso C.L."/>
            <person name="Miller P.J."/>
            <person name="Scott M.A."/>
            <person name="Spackman E."/>
            <person name="Goraichik I."/>
            <person name="Dimitrov K.M."/>
            <person name="Suarez D.L."/>
            <person name="Swayne D.E."/>
        </authorList>
    </citation>
    <scope>NUCLEOTIDE SEQUENCE [LARGE SCALE GENOMIC DNA]</scope>
    <source>
        <strain evidence="1 2">CIP 102111</strain>
    </source>
</reference>
<proteinExistence type="predicted"/>
<dbReference type="RefSeq" id="WP_180960631.1">
    <property type="nucleotide sequence ID" value="NZ_FXZC01000004.1"/>
</dbReference>
<evidence type="ECO:0000313" key="1">
    <source>
        <dbReference type="EMBL" id="SMX87609.1"/>
    </source>
</evidence>